<sequence length="102" mass="11414">MLDTQDSQHEVPMTLEVKPEITRNPDSVNFCLNKTLIPPGTGLSFSGPDFAKDHPLARALFQIRGVQGIWILGNEVQVTKDEKVRWGTITSKIIETIKRIEG</sequence>
<dbReference type="Proteomes" id="UP001157733">
    <property type="component" value="Chromosome"/>
</dbReference>
<keyword evidence="3" id="KW-1185">Reference proteome</keyword>
<dbReference type="Gene3D" id="3.30.1370.70">
    <property type="entry name" value="Scaffold protein Nfu/NifU, N-terminal domain"/>
    <property type="match status" value="1"/>
</dbReference>
<name>A0ABN8W2M7_9BACT</name>
<evidence type="ECO:0000313" key="2">
    <source>
        <dbReference type="EMBL" id="CAI2718950.1"/>
    </source>
</evidence>
<dbReference type="EMBL" id="OX336137">
    <property type="protein sequence ID" value="CAI2718950.1"/>
    <property type="molecule type" value="Genomic_DNA"/>
</dbReference>
<accession>A0ABN8W2M7</accession>
<protein>
    <submittedName>
        <fullName evidence="2">Nfu_N domain-containing protein</fullName>
    </submittedName>
</protein>
<dbReference type="InterPro" id="IPR036498">
    <property type="entry name" value="Nfu/NifU_N_sf"/>
</dbReference>
<evidence type="ECO:0000313" key="3">
    <source>
        <dbReference type="Proteomes" id="UP001157733"/>
    </source>
</evidence>
<dbReference type="RefSeq" id="WP_282011817.1">
    <property type="nucleotide sequence ID" value="NZ_OX336137.1"/>
</dbReference>
<organism evidence="2 3">
    <name type="scientific">Nitrospina watsonii</name>
    <dbReference type="NCBI Taxonomy" id="1323948"/>
    <lineage>
        <taxon>Bacteria</taxon>
        <taxon>Pseudomonadati</taxon>
        <taxon>Nitrospinota/Tectimicrobiota group</taxon>
        <taxon>Nitrospinota</taxon>
        <taxon>Nitrospinia</taxon>
        <taxon>Nitrospinales</taxon>
        <taxon>Nitrospinaceae</taxon>
        <taxon>Nitrospina</taxon>
    </lineage>
</organism>
<proteinExistence type="predicted"/>
<dbReference type="SMART" id="SM00932">
    <property type="entry name" value="Nfu_N"/>
    <property type="match status" value="1"/>
</dbReference>
<evidence type="ECO:0000259" key="1">
    <source>
        <dbReference type="SMART" id="SM00932"/>
    </source>
</evidence>
<dbReference type="SUPFAM" id="SSF110836">
    <property type="entry name" value="Hypothetical protein SAV1430"/>
    <property type="match status" value="1"/>
</dbReference>
<feature type="domain" description="Scaffold protein Nfu/NifU N-terminal" evidence="1">
    <location>
        <begin position="17"/>
        <end position="102"/>
    </location>
</feature>
<dbReference type="Pfam" id="PF08712">
    <property type="entry name" value="Nfu_N"/>
    <property type="match status" value="1"/>
</dbReference>
<gene>
    <name evidence="2" type="ORF">NSPWAT_2094</name>
</gene>
<reference evidence="2 3" key="1">
    <citation type="submission" date="2022-09" db="EMBL/GenBank/DDBJ databases">
        <authorList>
            <person name="Kop L."/>
        </authorList>
    </citation>
    <scope>NUCLEOTIDE SEQUENCE [LARGE SCALE GENOMIC DNA]</scope>
    <source>
        <strain evidence="2 3">347</strain>
    </source>
</reference>
<dbReference type="InterPro" id="IPR014824">
    <property type="entry name" value="Nfu/NifU_N"/>
</dbReference>